<dbReference type="KEGG" id="mar:MAE_53720"/>
<evidence type="ECO:0000313" key="2">
    <source>
        <dbReference type="EMBL" id="BAG05194.1"/>
    </source>
</evidence>
<accession>B0JYF6</accession>
<reference evidence="2 3" key="1">
    <citation type="journal article" date="2007" name="DNA Res.">
        <title>Complete genomic structure of the bloom-forming toxic cyanobacterium Microcystis aeruginosa NIES-843.</title>
        <authorList>
            <person name="Kaneko T."/>
            <person name="Nakajima N."/>
            <person name="Okamoto S."/>
            <person name="Suzuki I."/>
            <person name="Tanabe Y."/>
            <person name="Tamaoki M."/>
            <person name="Nakamura Y."/>
            <person name="Kasai F."/>
            <person name="Watanabe A."/>
            <person name="Kawashima K."/>
            <person name="Kishida Y."/>
            <person name="Ono A."/>
            <person name="Shimizu Y."/>
            <person name="Takahashi C."/>
            <person name="Minami C."/>
            <person name="Fujishiro T."/>
            <person name="Kohara M."/>
            <person name="Katoh M."/>
            <person name="Nakazaki N."/>
            <person name="Nakayama S."/>
            <person name="Yamada M."/>
            <person name="Tabata S."/>
            <person name="Watanabe M.M."/>
        </authorList>
    </citation>
    <scope>NUCLEOTIDE SEQUENCE [LARGE SCALE GENOMIC DNA]</scope>
    <source>
        <strain evidence="3">NIES-843 / IAM M-247</strain>
    </source>
</reference>
<sequence>MPWIAPKKVPHPRGSVKLNLYPTKSGYYRLIIYSYSCPLPILMIFSLYSTDLV</sequence>
<dbReference type="AlphaFoldDB" id="B0JYF6"/>
<evidence type="ECO:0000256" key="1">
    <source>
        <dbReference type="SAM" id="Phobius"/>
    </source>
</evidence>
<keyword evidence="3" id="KW-1185">Reference proteome</keyword>
<dbReference type="EnsemblBacteria" id="BAG05194">
    <property type="protein sequence ID" value="BAG05194"/>
    <property type="gene ID" value="MAE_53720"/>
</dbReference>
<dbReference type="PaxDb" id="449447-MAE_53720"/>
<dbReference type="STRING" id="449447.MAE_53720"/>
<keyword evidence="1" id="KW-0472">Membrane</keyword>
<feature type="transmembrane region" description="Helical" evidence="1">
    <location>
        <begin position="27"/>
        <end position="48"/>
    </location>
</feature>
<proteinExistence type="predicted"/>
<keyword evidence="1" id="KW-1133">Transmembrane helix</keyword>
<dbReference type="Proteomes" id="UP000001510">
    <property type="component" value="Chromosome"/>
</dbReference>
<name>B0JYF6_MICAN</name>
<gene>
    <name evidence="2" type="ordered locus">MAE_53720</name>
</gene>
<keyword evidence="1" id="KW-0812">Transmembrane</keyword>
<dbReference type="EMBL" id="AP009552">
    <property type="protein sequence ID" value="BAG05194.1"/>
    <property type="molecule type" value="Genomic_DNA"/>
</dbReference>
<organism evidence="2 3">
    <name type="scientific">Microcystis aeruginosa (strain NIES-843 / IAM M-2473)</name>
    <dbReference type="NCBI Taxonomy" id="449447"/>
    <lineage>
        <taxon>Bacteria</taxon>
        <taxon>Bacillati</taxon>
        <taxon>Cyanobacteriota</taxon>
        <taxon>Cyanophyceae</taxon>
        <taxon>Oscillatoriophycideae</taxon>
        <taxon>Chroococcales</taxon>
        <taxon>Microcystaceae</taxon>
        <taxon>Microcystis</taxon>
    </lineage>
</organism>
<protein>
    <submittedName>
        <fullName evidence="2">Uncharacterized protein</fullName>
    </submittedName>
</protein>
<evidence type="ECO:0000313" key="3">
    <source>
        <dbReference type="Proteomes" id="UP000001510"/>
    </source>
</evidence>
<dbReference type="HOGENOM" id="CLU_3063492_0_0_3"/>